<sequence>MSDNEEKKEVKPIKGDDGSLYFELDDKKRVTVRKFKGKLYVDIREFYEKDGEMLPGKKGISLNLQNWEQFRSLIDSIDQCITDI</sequence>
<dbReference type="EMBL" id="GG662712">
    <property type="protein sequence ID" value="EAR94686.1"/>
    <property type="molecule type" value="Genomic_DNA"/>
</dbReference>
<evidence type="ECO:0000256" key="1">
    <source>
        <dbReference type="ARBA" id="ARBA00004123"/>
    </source>
</evidence>
<dbReference type="Gene3D" id="2.30.31.10">
    <property type="entry name" value="Transcriptional Coactivator Pc4, Chain A"/>
    <property type="match status" value="1"/>
</dbReference>
<dbReference type="SUPFAM" id="SSF54447">
    <property type="entry name" value="ssDNA-binding transcriptional regulator domain"/>
    <property type="match status" value="1"/>
</dbReference>
<keyword evidence="5" id="KW-0804">Transcription</keyword>
<dbReference type="GO" id="GO:0003713">
    <property type="term" value="F:transcription coactivator activity"/>
    <property type="evidence" value="ECO:0007669"/>
    <property type="project" value="InterPro"/>
</dbReference>
<dbReference type="PANTHER" id="PTHR13215">
    <property type="entry name" value="RNA POLYMERASE II TRANSCRIPTIONAL COACTIVATOR"/>
    <property type="match status" value="1"/>
</dbReference>
<comment type="similarity">
    <text evidence="2">Belongs to the transcriptional coactivator PC4 family.</text>
</comment>
<gene>
    <name evidence="8" type="ORF">TTHERM_00046120</name>
</gene>
<evidence type="ECO:0000256" key="5">
    <source>
        <dbReference type="ARBA" id="ARBA00023163"/>
    </source>
</evidence>
<dbReference type="Proteomes" id="UP000009168">
    <property type="component" value="Unassembled WGS sequence"/>
</dbReference>
<dbReference type="GeneID" id="7836799"/>
<evidence type="ECO:0000256" key="4">
    <source>
        <dbReference type="ARBA" id="ARBA00023125"/>
    </source>
</evidence>
<feature type="domain" description="Transcriptional coactivator p15 (PC4) C-terminal" evidence="7">
    <location>
        <begin position="22"/>
        <end position="72"/>
    </location>
</feature>
<evidence type="ECO:0000256" key="6">
    <source>
        <dbReference type="ARBA" id="ARBA00023242"/>
    </source>
</evidence>
<keyword evidence="9" id="KW-1185">Reference proteome</keyword>
<comment type="subcellular location">
    <subcellularLocation>
        <location evidence="1">Nucleus</location>
    </subcellularLocation>
</comment>
<dbReference type="GO" id="GO:0060261">
    <property type="term" value="P:positive regulation of transcription initiation by RNA polymerase II"/>
    <property type="evidence" value="ECO:0007669"/>
    <property type="project" value="InterPro"/>
</dbReference>
<dbReference type="InterPro" id="IPR003173">
    <property type="entry name" value="PC4_C"/>
</dbReference>
<accession>Q23DS9</accession>
<evidence type="ECO:0000256" key="3">
    <source>
        <dbReference type="ARBA" id="ARBA00023015"/>
    </source>
</evidence>
<reference evidence="9" key="1">
    <citation type="journal article" date="2006" name="PLoS Biol.">
        <title>Macronuclear genome sequence of the ciliate Tetrahymena thermophila, a model eukaryote.</title>
        <authorList>
            <person name="Eisen J.A."/>
            <person name="Coyne R.S."/>
            <person name="Wu M."/>
            <person name="Wu D."/>
            <person name="Thiagarajan M."/>
            <person name="Wortman J.R."/>
            <person name="Badger J.H."/>
            <person name="Ren Q."/>
            <person name="Amedeo P."/>
            <person name="Jones K.M."/>
            <person name="Tallon L.J."/>
            <person name="Delcher A.L."/>
            <person name="Salzberg S.L."/>
            <person name="Silva J.C."/>
            <person name="Haas B.J."/>
            <person name="Majoros W.H."/>
            <person name="Farzad M."/>
            <person name="Carlton J.M."/>
            <person name="Smith R.K. Jr."/>
            <person name="Garg J."/>
            <person name="Pearlman R.E."/>
            <person name="Karrer K.M."/>
            <person name="Sun L."/>
            <person name="Manning G."/>
            <person name="Elde N.C."/>
            <person name="Turkewitz A.P."/>
            <person name="Asai D.J."/>
            <person name="Wilkes D.E."/>
            <person name="Wang Y."/>
            <person name="Cai H."/>
            <person name="Collins K."/>
            <person name="Stewart B.A."/>
            <person name="Lee S.R."/>
            <person name="Wilamowska K."/>
            <person name="Weinberg Z."/>
            <person name="Ruzzo W.L."/>
            <person name="Wloga D."/>
            <person name="Gaertig J."/>
            <person name="Frankel J."/>
            <person name="Tsao C.-C."/>
            <person name="Gorovsky M.A."/>
            <person name="Keeling P.J."/>
            <person name="Waller R.F."/>
            <person name="Patron N.J."/>
            <person name="Cherry J.M."/>
            <person name="Stover N.A."/>
            <person name="Krieger C.J."/>
            <person name="del Toro C."/>
            <person name="Ryder H.F."/>
            <person name="Williamson S.C."/>
            <person name="Barbeau R.A."/>
            <person name="Hamilton E.P."/>
            <person name="Orias E."/>
        </authorList>
    </citation>
    <scope>NUCLEOTIDE SEQUENCE [LARGE SCALE GENOMIC DNA]</scope>
    <source>
        <strain evidence="9">SB210</strain>
    </source>
</reference>
<name>Q23DS9_TETTS</name>
<dbReference type="OrthoDB" id="309458at2759"/>
<dbReference type="Pfam" id="PF02229">
    <property type="entry name" value="PC4"/>
    <property type="match status" value="1"/>
</dbReference>
<evidence type="ECO:0000313" key="8">
    <source>
        <dbReference type="EMBL" id="EAR94686.1"/>
    </source>
</evidence>
<keyword evidence="4" id="KW-0238">DNA-binding</keyword>
<dbReference type="GO" id="GO:0003677">
    <property type="term" value="F:DNA binding"/>
    <property type="evidence" value="ECO:0007669"/>
    <property type="project" value="UniProtKB-KW"/>
</dbReference>
<dbReference type="InterPro" id="IPR045125">
    <property type="entry name" value="Sub1/Tcp4-like"/>
</dbReference>
<dbReference type="AlphaFoldDB" id="Q23DS9"/>
<dbReference type="RefSeq" id="XP_001014607.1">
    <property type="nucleotide sequence ID" value="XM_001014607.3"/>
</dbReference>
<keyword evidence="3" id="KW-0805">Transcription regulation</keyword>
<dbReference type="InterPro" id="IPR009044">
    <property type="entry name" value="ssDNA-bd_transcriptional_reg"/>
</dbReference>
<keyword evidence="6" id="KW-0539">Nucleus</keyword>
<dbReference type="GO" id="GO:0005634">
    <property type="term" value="C:nucleus"/>
    <property type="evidence" value="ECO:0007669"/>
    <property type="project" value="UniProtKB-SubCell"/>
</dbReference>
<dbReference type="STRING" id="312017.Q23DS9"/>
<dbReference type="KEGG" id="tet:TTHERM_00046120"/>
<dbReference type="eggNOG" id="KOG2712">
    <property type="taxonomic scope" value="Eukaryota"/>
</dbReference>
<evidence type="ECO:0000256" key="2">
    <source>
        <dbReference type="ARBA" id="ARBA00009001"/>
    </source>
</evidence>
<dbReference type="HOGENOM" id="CLU_104273_1_3_1"/>
<organism evidence="8 9">
    <name type="scientific">Tetrahymena thermophila (strain SB210)</name>
    <dbReference type="NCBI Taxonomy" id="312017"/>
    <lineage>
        <taxon>Eukaryota</taxon>
        <taxon>Sar</taxon>
        <taxon>Alveolata</taxon>
        <taxon>Ciliophora</taxon>
        <taxon>Intramacronucleata</taxon>
        <taxon>Oligohymenophorea</taxon>
        <taxon>Hymenostomatida</taxon>
        <taxon>Tetrahymenina</taxon>
        <taxon>Tetrahymenidae</taxon>
        <taxon>Tetrahymena</taxon>
    </lineage>
</organism>
<evidence type="ECO:0000313" key="9">
    <source>
        <dbReference type="Proteomes" id="UP000009168"/>
    </source>
</evidence>
<protein>
    <submittedName>
        <fullName evidence="8">RNA polymerase II transcriptional coactivator, putative</fullName>
    </submittedName>
</protein>
<dbReference type="OMA" id="MISLREY"/>
<proteinExistence type="inferred from homology"/>
<dbReference type="InParanoid" id="Q23DS9"/>
<evidence type="ECO:0000259" key="7">
    <source>
        <dbReference type="Pfam" id="PF02229"/>
    </source>
</evidence>